<reference evidence="1 2" key="1">
    <citation type="journal article" date="2022" name="DNA Res.">
        <title>Chromosomal-level genome assembly of the orchid tree Bauhinia variegata (Leguminosae; Cercidoideae) supports the allotetraploid origin hypothesis of Bauhinia.</title>
        <authorList>
            <person name="Zhong Y."/>
            <person name="Chen Y."/>
            <person name="Zheng D."/>
            <person name="Pang J."/>
            <person name="Liu Y."/>
            <person name="Luo S."/>
            <person name="Meng S."/>
            <person name="Qian L."/>
            <person name="Wei D."/>
            <person name="Dai S."/>
            <person name="Zhou R."/>
        </authorList>
    </citation>
    <scope>NUCLEOTIDE SEQUENCE [LARGE SCALE GENOMIC DNA]</scope>
    <source>
        <strain evidence="1">BV-YZ2020</strain>
    </source>
</reference>
<comment type="caution">
    <text evidence="1">The sequence shown here is derived from an EMBL/GenBank/DDBJ whole genome shotgun (WGS) entry which is preliminary data.</text>
</comment>
<proteinExistence type="predicted"/>
<accession>A0ACB9M131</accession>
<name>A0ACB9M131_BAUVA</name>
<dbReference type="EMBL" id="CM039435">
    <property type="protein sequence ID" value="KAI4317646.1"/>
    <property type="molecule type" value="Genomic_DNA"/>
</dbReference>
<dbReference type="Proteomes" id="UP000828941">
    <property type="component" value="Chromosome 10"/>
</dbReference>
<sequence>MGTVVYFTAPLSISSPQRRFGHFSKLSVSLEFLSSRSPELFFSHSTRPNLGIRLKPSSSSLMATHLQVSENAPSEELGSSSTRAIGQHDLLIVGPGVLGRLVAEKWREEYPGCQVYGQTVTTDHHEELIKLGINPSLKWTEATKKFPYVIFCAPPTRSSDYPGDLRLAALSWNGEGSFLFTSSSAPYACDDNGACDEDSPVVPIGRSPRTDVLLKAENVVLDFDGCVLRLGAHAYWLGKGIVDTRPDHILNLIHYEDAASLSIAILKKKIHKRIFLGCDNHPLSRQELMDLVNQSGKFSKKFEKFTGTDGPLGKKLNNSRTRQEIGWEPKYTSFAHFLETL</sequence>
<keyword evidence="2" id="KW-1185">Reference proteome</keyword>
<evidence type="ECO:0000313" key="2">
    <source>
        <dbReference type="Proteomes" id="UP000828941"/>
    </source>
</evidence>
<gene>
    <name evidence="1" type="ORF">L6164_025500</name>
</gene>
<evidence type="ECO:0000313" key="1">
    <source>
        <dbReference type="EMBL" id="KAI4317646.1"/>
    </source>
</evidence>
<protein>
    <submittedName>
        <fullName evidence="1">Uncharacterized protein</fullName>
    </submittedName>
</protein>
<organism evidence="1 2">
    <name type="scientific">Bauhinia variegata</name>
    <name type="common">Purple orchid tree</name>
    <name type="synonym">Phanera variegata</name>
    <dbReference type="NCBI Taxonomy" id="167791"/>
    <lineage>
        <taxon>Eukaryota</taxon>
        <taxon>Viridiplantae</taxon>
        <taxon>Streptophyta</taxon>
        <taxon>Embryophyta</taxon>
        <taxon>Tracheophyta</taxon>
        <taxon>Spermatophyta</taxon>
        <taxon>Magnoliopsida</taxon>
        <taxon>eudicotyledons</taxon>
        <taxon>Gunneridae</taxon>
        <taxon>Pentapetalae</taxon>
        <taxon>rosids</taxon>
        <taxon>fabids</taxon>
        <taxon>Fabales</taxon>
        <taxon>Fabaceae</taxon>
        <taxon>Cercidoideae</taxon>
        <taxon>Cercideae</taxon>
        <taxon>Bauhiniinae</taxon>
        <taxon>Bauhinia</taxon>
    </lineage>
</organism>